<dbReference type="Pfam" id="PF13332">
    <property type="entry name" value="Fil_haemagg_2"/>
    <property type="match status" value="4"/>
</dbReference>
<sequence length="3068" mass="332852">MKTFARQILSTYVSIGLTFSPLLGAGLQVDLSNNRGNTNLTNSVNGIDIVNIARPNNGISHNRFKDYNVKEQGLILNNSKDIVGTNIGGVINANTNLINGSANLIINEVTSTHKSNIDGITEVAGQSADVIVANPNGINVKNAGFINTPKATLTTAKPIIRNGELSEFNLKNGEIVIEKSDEYGLASSGEVELISKNIKINSPIMADSINIKAGTNEKEIVLDSTELGGMYANKIKIHTSSDTNLRGNIISGDDGFSIDSTGMVVISNTKSSGNIDIVADQNKISQAVSGNELNIYSTNGNTEISELYSKSGTNIVSNGITKINEAIVSGDSINILSDEVINDGSIVTLDDGTQNDIIINSSSITNNNLVESDGSVVLNSTEYVANSGVVVSKNNDISINSKNINNQGVVLAKENISLLGSDILINNNANVVAKNVSLVSELNINNKSNISADENLKIISKNNLNKSSTLSAKSLTIDADELQNDSSIVYADEISLSSQNQKNINSKIQANKNLSIVSSKTLENTNSDISAQNVAVLSSSVINQDSSILAKESVAVLADEVVNDESSIYATNSLSQTSKKISNLKTTTTAKDINIKSDEITNVLSNTLATNELNLKTKTLKNNSSSLLGDSTQIESSSIDNIQGTIASNKNLNIKSNSLDNTKGLIKADNININSAYIKNNTEGIITAKNIDITSNNLQNINSSSISANENLKIASSLIENKTNSNLSAGGKLDFKSSTIINDNANILVNGDIKINSSTLNNQNNAKIQSGQNLDINTYNLNNKNALISTEKNAIINVGNYLLNYLQGKIISGQNLNIKARNVNNQQGTISSGKDLDLYSYYNLYNQGGSITANGDIKLNLRYTLSNQNGFIQSANNIFLKSNQVINQSGKIQSGEDTSIDSSILYNYWGEILSGNNISINSPYLYGNSSKITAFGNININANNYLNLYRTNLLSNQKISLKSNYIQSAYSKIKSNILEVDTKTLNNYRGNYETFGLFDLTSPYIQYLGFINSHGNTKLTTNNLTVNNNNQIKIGKNLILNIAGILSNLSNIVAGNDISITVNDVVNQGTISSGKDLVIYVKSSLQNLYFKSLIKAKDNILIAAGPNGVKTNYLKNHDGTIEADSVYIDTKNFQNMYGADIKANNDIVINSSYFNNYYSSLNANNIFITSDNISNGFRGYIAATDTAYLKSKNNLYNRGGTITADKLSLLSDATVYSYGSINARSDITLKTTKLSNHMNLLKNKNNVSLTLTNDNFTINRYNSFDVDENLYLDISGNIINQYDGLLRAKENINLKASNLSNYGEISAGNNLKLNISNILLNQNANIGAVNNLSILGSDDTKAVREIKNIDSMIQTTNGYVNLQTDKLSNLSTTLPTHKTIDKSYLRNKTIDITKDINLLSSVKNEMLQKNLNIKTYTNVLRDSKGYYYNTTQKVRYIQRYAIQRTYGNGYIKGYTKWFYNNRTYYYKDRTVPIYAYKDQAVKKYINPNEIVNTKVSIVQTGSRTYPIYTSWGVYYRTVPTYGYTTTIKTINQNDIYTHALNKKEQELSKDYKVTKSGNTLIATAMTRVDMMKNNYDSVFEGKAKISSGSDLYITQKNHNGYSPSLVNNYASIDAKGDVLINMQRSISNIAGQISGQNVSVISKYGYLSNVSILKNLTLKAYDGTASSQYLSTANINATGNLHLGARYNISLNGADLNAGGQISMKSDYGNIDLDTIKTSGYTGYSTNNHQATRYKTSDISAGSNIVLSARNITTYASDIKAKDQILLNATYNINTNALNDVDSRYYYTSWKHGSWYKRKRTTIESAVRKESVKSTNLEAGKITLLANNINLDATIARSNTDSIIAKSKNNIHIKPHEFIDESKYSRQTTKRFLGAKYGSSSNLSAFRKQLFQSSDLVSANDISLISGNDIKIVGSKLNAANNINLTAKNNLTIKNAVETAKSEEETSNSGFGVGGNLYAKLKELKGKITQNIKSSTLQAGNKVNMNAGSVDIIGSNILGANGINIVSTSGDINILDAVAKNQEYRKKEEVKLSVGDAVKGITDLKEQVKIKNGKKTFSLGEATYEKLDSNLQYDKVTSSVLKTLGGDIVLNSANDLTIKGSHLDTLQKDADDLLLSSGDIIAKAKNIAILEAKETSSNNKDHLSGKAELKFTIQHQAVEVVRAAEALKQAKDALSQVKDSYKKYKDNIKKYEDQLISLKGQLKAGVPGVTSQDISELSDYIKEAKSDEAWYIASISAAALNLTSKTTQLAQQTAAAAQSSSTYGFNAGLQLDIDATKAESTNIATKSINSSMKARNITLLSDDNTKIVGASLIAEKGLNLHSSTLDLLASQDTTNSKNSSKNAHITISATVHGGANTNLNASLNTSSDRSYTLNNTNTKLNANNINISTKGDLNIKGANLHSKDSSTIDIGGDLNFASVQNISSSKSKSSGISAGTSQNANGDTSGVNAGLNLSNTKAYTKQTLKASITSNGALELNVAGNTALIGATIASIDEDGKDTGKLTFSTGSFEFMDLSDIERSSGMNFGLSANVGVDPNNPNGGTKDNSLDITHGSETLNYQNNSAYKKSKTLATIGKGLFSVGGKNYTDTTLNRDTDNIQKNLFDLTRTQGDIDLVIDNRLFSTEGRSEIKEDFKRTKILADSLADIIEDSVSLLSNQANGETSILEHIETKQNFFTATKNFVNDPENKVNMETLQNGNASAEQKQQAYSALVGYISQEMGVTSTQAKLILADNIKGGVFSQDNQNIYLVDNDIKNLGTSAGAVEVLGHEVSHYLDFTKDKNIDKTSEYKDNRDNYAHLMGDATLDYTNFNYTANGYNALHTVINRQNYENQNRVDSLLNQNALEFNSLDRDNMDGFIGKIGSGIAISFLGMLEAPKDQIPDISDTLRFTEFALNVLPMGIIGGKLYISINGKIQAVSEKVYNAINKIRIDVDPNVLSSGGFGGIKIGIKNVDNLVDELIKKGVKVSPDKVLDAVKVDGKIIFLEKGNKASGFEHIWSEHGKEFLNKGFSKSEIPSLIMKTVSKGKIIGYQGRGTGRPIYEVLHNGNKYNVAITIGDNGYIVGANLRSIF</sequence>
<protein>
    <submittedName>
        <fullName evidence="4">Large exoprotein involved in heme utilization or adhesion of ShlA/HecA/FhaA family</fullName>
    </submittedName>
</protein>
<evidence type="ECO:0000256" key="2">
    <source>
        <dbReference type="SAM" id="MobiDB-lite"/>
    </source>
</evidence>
<dbReference type="InterPro" id="IPR011050">
    <property type="entry name" value="Pectin_lyase_fold/virulence"/>
</dbReference>
<evidence type="ECO:0000259" key="3">
    <source>
        <dbReference type="SMART" id="SM00912"/>
    </source>
</evidence>
<evidence type="ECO:0000313" key="4">
    <source>
        <dbReference type="EMBL" id="CAA6806123.1"/>
    </source>
</evidence>
<name>A0A6S6SCS0_9BACT</name>
<feature type="compositionally biased region" description="Low complexity" evidence="2">
    <location>
        <begin position="2425"/>
        <end position="2438"/>
    </location>
</feature>
<feature type="coiled-coil region" evidence="1">
    <location>
        <begin position="2160"/>
        <end position="2201"/>
    </location>
</feature>
<organism evidence="4">
    <name type="scientific">uncultured Campylobacterales bacterium</name>
    <dbReference type="NCBI Taxonomy" id="352960"/>
    <lineage>
        <taxon>Bacteria</taxon>
        <taxon>Pseudomonadati</taxon>
        <taxon>Campylobacterota</taxon>
        <taxon>Epsilonproteobacteria</taxon>
        <taxon>Campylobacterales</taxon>
        <taxon>environmental samples</taxon>
    </lineage>
</organism>
<feature type="region of interest" description="Disordered" evidence="2">
    <location>
        <begin position="2425"/>
        <end position="2448"/>
    </location>
</feature>
<dbReference type="EMBL" id="CACVAW010000022">
    <property type="protein sequence ID" value="CAA6806123.1"/>
    <property type="molecule type" value="Genomic_DNA"/>
</dbReference>
<dbReference type="InterPro" id="IPR008638">
    <property type="entry name" value="FhaB/CdiA-like_TPS"/>
</dbReference>
<dbReference type="NCBIfam" id="TIGR01901">
    <property type="entry name" value="adhes_NPXG"/>
    <property type="match status" value="1"/>
</dbReference>
<reference evidence="4" key="1">
    <citation type="submission" date="2020-01" db="EMBL/GenBank/DDBJ databases">
        <authorList>
            <person name="Meier V. D."/>
            <person name="Meier V D."/>
        </authorList>
    </citation>
    <scope>NUCLEOTIDE SEQUENCE</scope>
    <source>
        <strain evidence="4">HLG_WM_MAG_12</strain>
    </source>
</reference>
<dbReference type="InterPro" id="IPR010069">
    <property type="entry name" value="CdiA_FHA1_rpt"/>
</dbReference>
<dbReference type="NCBIfam" id="TIGR01731">
    <property type="entry name" value="fil_hemag_20aa"/>
    <property type="match status" value="6"/>
</dbReference>
<feature type="domain" description="Filamentous haemagglutinin FhaB/tRNA nuclease CdiA-like TPS" evidence="3">
    <location>
        <begin position="44"/>
        <end position="163"/>
    </location>
</feature>
<dbReference type="InterPro" id="IPR012334">
    <property type="entry name" value="Pectin_lyas_fold"/>
</dbReference>
<dbReference type="SMART" id="SM00912">
    <property type="entry name" value="Haemagg_act"/>
    <property type="match status" value="1"/>
</dbReference>
<proteinExistence type="predicted"/>
<feature type="compositionally biased region" description="Polar residues" evidence="2">
    <location>
        <begin position="2439"/>
        <end position="2448"/>
    </location>
</feature>
<dbReference type="SUPFAM" id="SSF51126">
    <property type="entry name" value="Pectin lyase-like"/>
    <property type="match status" value="1"/>
</dbReference>
<keyword evidence="1" id="KW-0175">Coiled coil</keyword>
<dbReference type="Gene3D" id="2.160.20.10">
    <property type="entry name" value="Single-stranded right-handed beta-helix, Pectin lyase-like"/>
    <property type="match status" value="1"/>
</dbReference>
<dbReference type="InterPro" id="IPR025157">
    <property type="entry name" value="Hemagglutinin_rpt"/>
</dbReference>
<evidence type="ECO:0000256" key="1">
    <source>
        <dbReference type="SAM" id="Coils"/>
    </source>
</evidence>
<dbReference type="Pfam" id="PF05860">
    <property type="entry name" value="TPS"/>
    <property type="match status" value="1"/>
</dbReference>
<accession>A0A6S6SCS0</accession>
<gene>
    <name evidence="4" type="ORF">HELGO_WM13545</name>
</gene>
<dbReference type="GO" id="GO:0003824">
    <property type="term" value="F:catalytic activity"/>
    <property type="evidence" value="ECO:0007669"/>
    <property type="project" value="UniProtKB-ARBA"/>
</dbReference>